<dbReference type="Proteomes" id="UP000605259">
    <property type="component" value="Unassembled WGS sequence"/>
</dbReference>
<name>A0A917EQQ1_9BACI</name>
<dbReference type="InterPro" id="IPR051158">
    <property type="entry name" value="Metallophosphoesterase_sf"/>
</dbReference>
<evidence type="ECO:0000256" key="1">
    <source>
        <dbReference type="ARBA" id="ARBA00001968"/>
    </source>
</evidence>
<dbReference type="EMBL" id="BMFK01000001">
    <property type="protein sequence ID" value="GGE67404.1"/>
    <property type="molecule type" value="Genomic_DNA"/>
</dbReference>
<evidence type="ECO:0000313" key="7">
    <source>
        <dbReference type="Proteomes" id="UP000605259"/>
    </source>
</evidence>
<protein>
    <submittedName>
        <fullName evidence="6">Metallophosphoesterase</fullName>
    </submittedName>
</protein>
<reference evidence="6" key="1">
    <citation type="journal article" date="2014" name="Int. J. Syst. Evol. Microbiol.">
        <title>Complete genome sequence of Corynebacterium casei LMG S-19264T (=DSM 44701T), isolated from a smear-ripened cheese.</title>
        <authorList>
            <consortium name="US DOE Joint Genome Institute (JGI-PGF)"/>
            <person name="Walter F."/>
            <person name="Albersmeier A."/>
            <person name="Kalinowski J."/>
            <person name="Ruckert C."/>
        </authorList>
    </citation>
    <scope>NUCLEOTIDE SEQUENCE</scope>
    <source>
        <strain evidence="6">CGMCC 1.12698</strain>
    </source>
</reference>
<keyword evidence="7" id="KW-1185">Reference proteome</keyword>
<organism evidence="6 7">
    <name type="scientific">Priestia taiwanensis</name>
    <dbReference type="NCBI Taxonomy" id="1347902"/>
    <lineage>
        <taxon>Bacteria</taxon>
        <taxon>Bacillati</taxon>
        <taxon>Bacillota</taxon>
        <taxon>Bacilli</taxon>
        <taxon>Bacillales</taxon>
        <taxon>Bacillaceae</taxon>
        <taxon>Priestia</taxon>
    </lineage>
</organism>
<keyword evidence="2" id="KW-0479">Metal-binding</keyword>
<sequence length="296" mass="33051">MNIQDRKISRRTFLKKSAYISAASLVSTSIPYTYAKKVEPTLIQVREVGISIPTLPADLQGKRIVQFSDVHVGEYYSIEQLEEAVRIINKQEADFVMFTGDLIDHFGQYKEVKKLAPALAKVQAKLGKFAIYGNHDHGGGGSRAYKEIMKEAGFDLLINDKRNVAISSDTTINIVGLDDLLLGNMEIEKTLKPIRAEEFTIVLAHEPDVADKVKEYEVDLQLSGHSHGGQIQLPFIGPLVTPTYAEKYVDGLYTLGGAKQAFYLYVNRGLGTTRLPFRFLCKPEITVLTLKKGEKR</sequence>
<comment type="caution">
    <text evidence="6">The sequence shown here is derived from an EMBL/GenBank/DDBJ whole genome shotgun (WGS) entry which is preliminary data.</text>
</comment>
<dbReference type="RefSeq" id="WP_188387924.1">
    <property type="nucleotide sequence ID" value="NZ_BMFK01000001.1"/>
</dbReference>
<dbReference type="Gene3D" id="3.60.21.10">
    <property type="match status" value="1"/>
</dbReference>
<evidence type="ECO:0000256" key="4">
    <source>
        <dbReference type="ARBA" id="ARBA00061089"/>
    </source>
</evidence>
<dbReference type="GO" id="GO:0009245">
    <property type="term" value="P:lipid A biosynthetic process"/>
    <property type="evidence" value="ECO:0007669"/>
    <property type="project" value="TreeGrafter"/>
</dbReference>
<evidence type="ECO:0000259" key="5">
    <source>
        <dbReference type="Pfam" id="PF00149"/>
    </source>
</evidence>
<keyword evidence="3" id="KW-0378">Hydrolase</keyword>
<evidence type="ECO:0000256" key="3">
    <source>
        <dbReference type="ARBA" id="ARBA00022801"/>
    </source>
</evidence>
<accession>A0A917EQQ1</accession>
<reference evidence="6" key="2">
    <citation type="submission" date="2020-09" db="EMBL/GenBank/DDBJ databases">
        <authorList>
            <person name="Sun Q."/>
            <person name="Zhou Y."/>
        </authorList>
    </citation>
    <scope>NUCLEOTIDE SEQUENCE</scope>
    <source>
        <strain evidence="6">CGMCC 1.12698</strain>
    </source>
</reference>
<dbReference type="AlphaFoldDB" id="A0A917EQQ1"/>
<dbReference type="InterPro" id="IPR029052">
    <property type="entry name" value="Metallo-depent_PP-like"/>
</dbReference>
<comment type="similarity">
    <text evidence="4">Belongs to the metallophosphoesterase superfamily.</text>
</comment>
<evidence type="ECO:0000313" key="6">
    <source>
        <dbReference type="EMBL" id="GGE67404.1"/>
    </source>
</evidence>
<dbReference type="InterPro" id="IPR004843">
    <property type="entry name" value="Calcineurin-like_PHP"/>
</dbReference>
<dbReference type="InterPro" id="IPR006311">
    <property type="entry name" value="TAT_signal"/>
</dbReference>
<dbReference type="GO" id="GO:0046872">
    <property type="term" value="F:metal ion binding"/>
    <property type="evidence" value="ECO:0007669"/>
    <property type="project" value="UniProtKB-KW"/>
</dbReference>
<dbReference type="GO" id="GO:0008758">
    <property type="term" value="F:UDP-2,3-diacylglucosamine hydrolase activity"/>
    <property type="evidence" value="ECO:0007669"/>
    <property type="project" value="TreeGrafter"/>
</dbReference>
<dbReference type="PROSITE" id="PS51318">
    <property type="entry name" value="TAT"/>
    <property type="match status" value="1"/>
</dbReference>
<feature type="domain" description="Calcineurin-like phosphoesterase" evidence="5">
    <location>
        <begin position="63"/>
        <end position="228"/>
    </location>
</feature>
<dbReference type="SUPFAM" id="SSF56300">
    <property type="entry name" value="Metallo-dependent phosphatases"/>
    <property type="match status" value="1"/>
</dbReference>
<dbReference type="Pfam" id="PF00149">
    <property type="entry name" value="Metallophos"/>
    <property type="match status" value="1"/>
</dbReference>
<dbReference type="GO" id="GO:0016020">
    <property type="term" value="C:membrane"/>
    <property type="evidence" value="ECO:0007669"/>
    <property type="project" value="GOC"/>
</dbReference>
<dbReference type="PANTHER" id="PTHR31302:SF25">
    <property type="entry name" value="PHOSPHOESTERASE"/>
    <property type="match status" value="1"/>
</dbReference>
<gene>
    <name evidence="6" type="ORF">GCM10007140_16880</name>
</gene>
<comment type="cofactor">
    <cofactor evidence="1">
        <name>a divalent metal cation</name>
        <dbReference type="ChEBI" id="CHEBI:60240"/>
    </cofactor>
</comment>
<dbReference type="CDD" id="cd07385">
    <property type="entry name" value="MPP_YkuE_C"/>
    <property type="match status" value="1"/>
</dbReference>
<evidence type="ECO:0000256" key="2">
    <source>
        <dbReference type="ARBA" id="ARBA00022723"/>
    </source>
</evidence>
<dbReference type="FunFam" id="3.60.21.10:FF:000028">
    <property type="entry name" value="Putative metallophosphoesterase"/>
    <property type="match status" value="1"/>
</dbReference>
<proteinExistence type="inferred from homology"/>
<dbReference type="PANTHER" id="PTHR31302">
    <property type="entry name" value="TRANSMEMBRANE PROTEIN WITH METALLOPHOSPHOESTERASE DOMAIN-RELATED"/>
    <property type="match status" value="1"/>
</dbReference>